<evidence type="ECO:0008006" key="3">
    <source>
        <dbReference type="Google" id="ProtNLM"/>
    </source>
</evidence>
<keyword evidence="2" id="KW-1185">Reference proteome</keyword>
<evidence type="ECO:0000313" key="2">
    <source>
        <dbReference type="Proteomes" id="UP001054945"/>
    </source>
</evidence>
<dbReference type="EMBL" id="BPLR01011713">
    <property type="protein sequence ID" value="GIY48433.1"/>
    <property type="molecule type" value="Genomic_DNA"/>
</dbReference>
<name>A0AAV4TPC4_CAEEX</name>
<dbReference type="AlphaFoldDB" id="A0AAV4TPC4"/>
<accession>A0AAV4TPC4</accession>
<proteinExistence type="predicted"/>
<sequence length="204" mass="22825">MFTLRFSDFCPTCLLLFPLFCSLGAPNFHLVVVTVDGGGRWKKSKVLVELSPGFGWVFMSTSVYLNLIPSVFCTPHFLNESLFFQTHFISMEELLFPLPPDHFPASVITFKMKGTAKKPAVHFQLAVIRTSLRLIYKAGALQIRRLILIRFGISSLPSHPGWGVGRGSESGVDSTRNSQCFSAKVLCDFLISAQPVCFSRQMHF</sequence>
<evidence type="ECO:0000313" key="1">
    <source>
        <dbReference type="EMBL" id="GIY48433.1"/>
    </source>
</evidence>
<comment type="caution">
    <text evidence="1">The sequence shown here is derived from an EMBL/GenBank/DDBJ whole genome shotgun (WGS) entry which is preliminary data.</text>
</comment>
<dbReference type="Proteomes" id="UP001054945">
    <property type="component" value="Unassembled WGS sequence"/>
</dbReference>
<protein>
    <recommendedName>
        <fullName evidence="3">Secreted protein</fullName>
    </recommendedName>
</protein>
<gene>
    <name evidence="1" type="ORF">CEXT_159971</name>
</gene>
<organism evidence="1 2">
    <name type="scientific">Caerostris extrusa</name>
    <name type="common">Bark spider</name>
    <name type="synonym">Caerostris bankana</name>
    <dbReference type="NCBI Taxonomy" id="172846"/>
    <lineage>
        <taxon>Eukaryota</taxon>
        <taxon>Metazoa</taxon>
        <taxon>Ecdysozoa</taxon>
        <taxon>Arthropoda</taxon>
        <taxon>Chelicerata</taxon>
        <taxon>Arachnida</taxon>
        <taxon>Araneae</taxon>
        <taxon>Araneomorphae</taxon>
        <taxon>Entelegynae</taxon>
        <taxon>Araneoidea</taxon>
        <taxon>Araneidae</taxon>
        <taxon>Caerostris</taxon>
    </lineage>
</organism>
<reference evidence="1 2" key="1">
    <citation type="submission" date="2021-06" db="EMBL/GenBank/DDBJ databases">
        <title>Caerostris extrusa draft genome.</title>
        <authorList>
            <person name="Kono N."/>
            <person name="Arakawa K."/>
        </authorList>
    </citation>
    <scope>NUCLEOTIDE SEQUENCE [LARGE SCALE GENOMIC DNA]</scope>
</reference>